<evidence type="ECO:0000313" key="2">
    <source>
        <dbReference type="EMBL" id="AMD90833.1"/>
    </source>
</evidence>
<dbReference type="GO" id="GO:0003677">
    <property type="term" value="F:DNA binding"/>
    <property type="evidence" value="ECO:0007669"/>
    <property type="project" value="InterPro"/>
</dbReference>
<evidence type="ECO:0000259" key="1">
    <source>
        <dbReference type="Pfam" id="PF07022"/>
    </source>
</evidence>
<dbReference type="AlphaFoldDB" id="A0A0X8JL86"/>
<name>A0A0X8JL86_9BACT</name>
<dbReference type="EMBL" id="CP014229">
    <property type="protein sequence ID" value="AMD90833.1"/>
    <property type="molecule type" value="Genomic_DNA"/>
</dbReference>
<evidence type="ECO:0000313" key="3">
    <source>
        <dbReference type="Proteomes" id="UP000069241"/>
    </source>
</evidence>
<reference evidence="3" key="1">
    <citation type="submission" date="2016-02" db="EMBL/GenBank/DDBJ databases">
        <authorList>
            <person name="Holder M.E."/>
            <person name="Ajami N.J."/>
            <person name="Petrosino J.F."/>
        </authorList>
    </citation>
    <scope>NUCLEOTIDE SEQUENCE [LARGE SCALE GENOMIC DNA]</scope>
    <source>
        <strain evidence="3">CCUG 45958</strain>
    </source>
</reference>
<dbReference type="RefSeq" id="WP_062253627.1">
    <property type="nucleotide sequence ID" value="NZ_CP014229.1"/>
</dbReference>
<proteinExistence type="predicted"/>
<dbReference type="InterPro" id="IPR010982">
    <property type="entry name" value="Lambda_DNA-bd_dom_sf"/>
</dbReference>
<dbReference type="InterPro" id="IPR010744">
    <property type="entry name" value="Phage_CI_N"/>
</dbReference>
<gene>
    <name evidence="2" type="ORF">AXF13_12260</name>
</gene>
<feature type="domain" description="Bacteriophage CI repressor N-terminal" evidence="1">
    <location>
        <begin position="21"/>
        <end position="79"/>
    </location>
</feature>
<dbReference type="KEGG" id="dfi:AXF13_12260"/>
<dbReference type="Gene3D" id="1.10.260.40">
    <property type="entry name" value="lambda repressor-like DNA-binding domains"/>
    <property type="match status" value="1"/>
</dbReference>
<accession>A0A0X8JL86</accession>
<keyword evidence="3" id="KW-1185">Reference proteome</keyword>
<dbReference type="GO" id="GO:0045892">
    <property type="term" value="P:negative regulation of DNA-templated transcription"/>
    <property type="evidence" value="ECO:0007669"/>
    <property type="project" value="InterPro"/>
</dbReference>
<protein>
    <recommendedName>
        <fullName evidence="1">Bacteriophage CI repressor N-terminal domain-containing protein</fullName>
    </recommendedName>
</protein>
<sequence length="130" mass="14271">MSETPAPYGFPPQRDFASQYRRVFEAAACKTRAELAVALGIRLSAVSDAERRKAVPSDWLITLFEKKRINPEWVRTGLGGRMAWTTDEIGVSPASAAVTSRPATECTTEDLMAEIMRRALKSVGQGLLTL</sequence>
<dbReference type="Proteomes" id="UP000069241">
    <property type="component" value="Chromosome"/>
</dbReference>
<organism evidence="2 3">
    <name type="scientific">Desulfovibrio fairfieldensis</name>
    <dbReference type="NCBI Taxonomy" id="44742"/>
    <lineage>
        <taxon>Bacteria</taxon>
        <taxon>Pseudomonadati</taxon>
        <taxon>Thermodesulfobacteriota</taxon>
        <taxon>Desulfovibrionia</taxon>
        <taxon>Desulfovibrionales</taxon>
        <taxon>Desulfovibrionaceae</taxon>
        <taxon>Desulfovibrio</taxon>
    </lineage>
</organism>
<dbReference type="Pfam" id="PF07022">
    <property type="entry name" value="Phage_CI_repr"/>
    <property type="match status" value="1"/>
</dbReference>